<dbReference type="Proteomes" id="UP001341281">
    <property type="component" value="Chromosome 10"/>
</dbReference>
<evidence type="ECO:0000313" key="2">
    <source>
        <dbReference type="EMBL" id="WVZ99591.1"/>
    </source>
</evidence>
<evidence type="ECO:0000313" key="3">
    <source>
        <dbReference type="Proteomes" id="UP001341281"/>
    </source>
</evidence>
<accession>A0AAQ3XH54</accession>
<dbReference type="AlphaFoldDB" id="A0AAQ3XH54"/>
<dbReference type="EMBL" id="CP144754">
    <property type="protein sequence ID" value="WVZ99591.1"/>
    <property type="molecule type" value="Genomic_DNA"/>
</dbReference>
<proteinExistence type="predicted"/>
<evidence type="ECO:0000256" key="1">
    <source>
        <dbReference type="SAM" id="MobiDB-lite"/>
    </source>
</evidence>
<protein>
    <submittedName>
        <fullName evidence="2">Uncharacterized protein</fullName>
    </submittedName>
</protein>
<organism evidence="2 3">
    <name type="scientific">Paspalum notatum var. saurae</name>
    <dbReference type="NCBI Taxonomy" id="547442"/>
    <lineage>
        <taxon>Eukaryota</taxon>
        <taxon>Viridiplantae</taxon>
        <taxon>Streptophyta</taxon>
        <taxon>Embryophyta</taxon>
        <taxon>Tracheophyta</taxon>
        <taxon>Spermatophyta</taxon>
        <taxon>Magnoliopsida</taxon>
        <taxon>Liliopsida</taxon>
        <taxon>Poales</taxon>
        <taxon>Poaceae</taxon>
        <taxon>PACMAD clade</taxon>
        <taxon>Panicoideae</taxon>
        <taxon>Andropogonodae</taxon>
        <taxon>Paspaleae</taxon>
        <taxon>Paspalinae</taxon>
        <taxon>Paspalum</taxon>
    </lineage>
</organism>
<feature type="region of interest" description="Disordered" evidence="1">
    <location>
        <begin position="43"/>
        <end position="69"/>
    </location>
</feature>
<feature type="compositionally biased region" description="Low complexity" evidence="1">
    <location>
        <begin position="46"/>
        <end position="63"/>
    </location>
</feature>
<reference evidence="2 3" key="1">
    <citation type="submission" date="2024-02" db="EMBL/GenBank/DDBJ databases">
        <title>High-quality chromosome-scale genome assembly of Pensacola bahiagrass (Paspalum notatum Flugge var. saurae).</title>
        <authorList>
            <person name="Vega J.M."/>
            <person name="Podio M."/>
            <person name="Orjuela J."/>
            <person name="Siena L.A."/>
            <person name="Pessino S.C."/>
            <person name="Combes M.C."/>
            <person name="Mariac C."/>
            <person name="Albertini E."/>
            <person name="Pupilli F."/>
            <person name="Ortiz J.P.A."/>
            <person name="Leblanc O."/>
        </authorList>
    </citation>
    <scope>NUCLEOTIDE SEQUENCE [LARGE SCALE GENOMIC DNA]</scope>
    <source>
        <strain evidence="2">R1</strain>
        <tissue evidence="2">Leaf</tissue>
    </source>
</reference>
<sequence>MEAATYIRRPVCVLPSLTRVPCLSLSLSLSCLRFWWRRLGRRRRCPTPGVPGSSSGPSPATSTHQVVSV</sequence>
<name>A0AAQ3XH54_PASNO</name>
<keyword evidence="3" id="KW-1185">Reference proteome</keyword>
<gene>
    <name evidence="2" type="ORF">U9M48_044861</name>
</gene>